<name>A0A1Y2DGN0_9PEZI</name>
<reference evidence="1 2" key="1">
    <citation type="submission" date="2016-07" db="EMBL/GenBank/DDBJ databases">
        <title>Pervasive Adenine N6-methylation of Active Genes in Fungi.</title>
        <authorList>
            <consortium name="DOE Joint Genome Institute"/>
            <person name="Mondo S.J."/>
            <person name="Dannebaum R.O."/>
            <person name="Kuo R.C."/>
            <person name="Labutti K."/>
            <person name="Haridas S."/>
            <person name="Kuo A."/>
            <person name="Salamov A."/>
            <person name="Ahrendt S.R."/>
            <person name="Lipzen A."/>
            <person name="Sullivan W."/>
            <person name="Andreopoulos W.B."/>
            <person name="Clum A."/>
            <person name="Lindquist E."/>
            <person name="Daum C."/>
            <person name="Ramamoorthy G.K."/>
            <person name="Gryganskyi A."/>
            <person name="Culley D."/>
            <person name="Magnuson J.K."/>
            <person name="James T.Y."/>
            <person name="O'Malley M.A."/>
            <person name="Stajich J.E."/>
            <person name="Spatafora J.W."/>
            <person name="Visel A."/>
            <person name="Grigoriev I.V."/>
        </authorList>
    </citation>
    <scope>NUCLEOTIDE SEQUENCE [LARGE SCALE GENOMIC DNA]</scope>
    <source>
        <strain evidence="1 2">CBS 129021</strain>
    </source>
</reference>
<organism evidence="1 2">
    <name type="scientific">Pseudomassariella vexata</name>
    <dbReference type="NCBI Taxonomy" id="1141098"/>
    <lineage>
        <taxon>Eukaryota</taxon>
        <taxon>Fungi</taxon>
        <taxon>Dikarya</taxon>
        <taxon>Ascomycota</taxon>
        <taxon>Pezizomycotina</taxon>
        <taxon>Sordariomycetes</taxon>
        <taxon>Xylariomycetidae</taxon>
        <taxon>Amphisphaeriales</taxon>
        <taxon>Pseudomassariaceae</taxon>
        <taxon>Pseudomassariella</taxon>
    </lineage>
</organism>
<evidence type="ECO:0000313" key="2">
    <source>
        <dbReference type="Proteomes" id="UP000193689"/>
    </source>
</evidence>
<dbReference type="RefSeq" id="XP_040711325.1">
    <property type="nucleotide sequence ID" value="XM_040865393.1"/>
</dbReference>
<dbReference type="InParanoid" id="A0A1Y2DGN0"/>
<keyword evidence="2" id="KW-1185">Reference proteome</keyword>
<comment type="caution">
    <text evidence="1">The sequence shown here is derived from an EMBL/GenBank/DDBJ whole genome shotgun (WGS) entry which is preliminary data.</text>
</comment>
<sequence>MRKQKALQMVHSQRLMKPLTRSETAHDSFPLEQDTVRVPSCLGFSIASDEKQEGPTFNYARLFTWWHVANVIHDAFEKTVANLDQERIGSADLKYEELGVKGDVLIVSQYCGLAGLAENCGTRIVPRHVNEYRQWDQLDTSFYHRIIIAILMAGFV</sequence>
<accession>A0A1Y2DGN0</accession>
<proteinExistence type="predicted"/>
<dbReference type="AlphaFoldDB" id="A0A1Y2DGN0"/>
<dbReference type="Proteomes" id="UP000193689">
    <property type="component" value="Unassembled WGS sequence"/>
</dbReference>
<gene>
    <name evidence="1" type="ORF">BCR38DRAFT_527465</name>
</gene>
<dbReference type="GeneID" id="63781605"/>
<dbReference type="OrthoDB" id="5392263at2759"/>
<dbReference type="EMBL" id="MCFJ01000016">
    <property type="protein sequence ID" value="ORY58408.1"/>
    <property type="molecule type" value="Genomic_DNA"/>
</dbReference>
<evidence type="ECO:0000313" key="1">
    <source>
        <dbReference type="EMBL" id="ORY58408.1"/>
    </source>
</evidence>
<protein>
    <submittedName>
        <fullName evidence="1">Uncharacterized protein</fullName>
    </submittedName>
</protein>